<evidence type="ECO:0000313" key="3">
    <source>
        <dbReference type="Proteomes" id="UP000241462"/>
    </source>
</evidence>
<name>A0A2T3A9E8_9PEZI</name>
<proteinExistence type="predicted"/>
<evidence type="ECO:0000313" key="2">
    <source>
        <dbReference type="EMBL" id="PSR87174.1"/>
    </source>
</evidence>
<keyword evidence="1" id="KW-1133">Transmembrane helix</keyword>
<evidence type="ECO:0000256" key="1">
    <source>
        <dbReference type="SAM" id="Phobius"/>
    </source>
</evidence>
<keyword evidence="3" id="KW-1185">Reference proteome</keyword>
<organism evidence="2 3">
    <name type="scientific">Coniella lustricola</name>
    <dbReference type="NCBI Taxonomy" id="2025994"/>
    <lineage>
        <taxon>Eukaryota</taxon>
        <taxon>Fungi</taxon>
        <taxon>Dikarya</taxon>
        <taxon>Ascomycota</taxon>
        <taxon>Pezizomycotina</taxon>
        <taxon>Sordariomycetes</taxon>
        <taxon>Sordariomycetidae</taxon>
        <taxon>Diaporthales</taxon>
        <taxon>Schizoparmaceae</taxon>
        <taxon>Coniella</taxon>
    </lineage>
</organism>
<reference evidence="2 3" key="1">
    <citation type="journal article" date="2018" name="Mycol. Prog.">
        <title>Coniella lustricola, a new species from submerged detritus.</title>
        <authorList>
            <person name="Raudabaugh D.B."/>
            <person name="Iturriaga T."/>
            <person name="Carver A."/>
            <person name="Mondo S."/>
            <person name="Pangilinan J."/>
            <person name="Lipzen A."/>
            <person name="He G."/>
            <person name="Amirebrahimi M."/>
            <person name="Grigoriev I.V."/>
            <person name="Miller A.N."/>
        </authorList>
    </citation>
    <scope>NUCLEOTIDE SEQUENCE [LARGE SCALE GENOMIC DNA]</scope>
    <source>
        <strain evidence="2 3">B22-T-1</strain>
    </source>
</reference>
<protein>
    <submittedName>
        <fullName evidence="2">Uncharacterized protein</fullName>
    </submittedName>
</protein>
<keyword evidence="1" id="KW-0812">Transmembrane</keyword>
<feature type="transmembrane region" description="Helical" evidence="1">
    <location>
        <begin position="55"/>
        <end position="73"/>
    </location>
</feature>
<feature type="transmembrane region" description="Helical" evidence="1">
    <location>
        <begin position="16"/>
        <end position="34"/>
    </location>
</feature>
<dbReference type="Proteomes" id="UP000241462">
    <property type="component" value="Unassembled WGS sequence"/>
</dbReference>
<sequence>MANGKREKNDTRPGCYALFWFSILSFFSGFFFLLQKDFSGRDRRGSKWIYKKAMLVSSCTFFANCAWNFFSIAQCHIFQNVFANCLQLTL</sequence>
<gene>
    <name evidence="2" type="ORF">BD289DRAFT_242632</name>
</gene>
<accession>A0A2T3A9E8</accession>
<dbReference type="InParanoid" id="A0A2T3A9E8"/>
<dbReference type="AlphaFoldDB" id="A0A2T3A9E8"/>
<dbReference type="EMBL" id="KZ678432">
    <property type="protein sequence ID" value="PSR87174.1"/>
    <property type="molecule type" value="Genomic_DNA"/>
</dbReference>
<keyword evidence="1" id="KW-0472">Membrane</keyword>